<dbReference type="GO" id="GO:0003677">
    <property type="term" value="F:DNA binding"/>
    <property type="evidence" value="ECO:0007669"/>
    <property type="project" value="UniProtKB-KW"/>
</dbReference>
<keyword evidence="1" id="KW-0805">Transcription regulation</keyword>
<dbReference type="RefSeq" id="WP_073084847.1">
    <property type="nucleotide sequence ID" value="NZ_FRBL01000008.1"/>
</dbReference>
<evidence type="ECO:0000256" key="2">
    <source>
        <dbReference type="ARBA" id="ARBA00023125"/>
    </source>
</evidence>
<feature type="domain" description="HTH hxlR-type" evidence="4">
    <location>
        <begin position="12"/>
        <end position="112"/>
    </location>
</feature>
<name>A0A1M7IPF1_9BACT</name>
<dbReference type="InterPro" id="IPR036388">
    <property type="entry name" value="WH-like_DNA-bd_sf"/>
</dbReference>
<accession>A0A1M7IPF1</accession>
<dbReference type="SUPFAM" id="SSF46785">
    <property type="entry name" value="Winged helix' DNA-binding domain"/>
    <property type="match status" value="1"/>
</dbReference>
<proteinExistence type="predicted"/>
<dbReference type="AlphaFoldDB" id="A0A1M7IPF1"/>
<keyword evidence="2" id="KW-0238">DNA-binding</keyword>
<protein>
    <submittedName>
        <fullName evidence="5">Transcriptional regulator, HxlR family</fullName>
    </submittedName>
</protein>
<dbReference type="Pfam" id="PF01638">
    <property type="entry name" value="HxlR"/>
    <property type="match status" value="1"/>
</dbReference>
<dbReference type="InterPro" id="IPR002577">
    <property type="entry name" value="HTH_HxlR"/>
</dbReference>
<dbReference type="Gene3D" id="1.10.10.10">
    <property type="entry name" value="Winged helix-like DNA-binding domain superfamily/Winged helix DNA-binding domain"/>
    <property type="match status" value="1"/>
</dbReference>
<dbReference type="PANTHER" id="PTHR33204:SF18">
    <property type="entry name" value="TRANSCRIPTIONAL REGULATORY PROTEIN"/>
    <property type="match status" value="1"/>
</dbReference>
<evidence type="ECO:0000313" key="5">
    <source>
        <dbReference type="EMBL" id="SHM42600.1"/>
    </source>
</evidence>
<keyword evidence="3" id="KW-0804">Transcription</keyword>
<evidence type="ECO:0000313" key="6">
    <source>
        <dbReference type="Proteomes" id="UP000184420"/>
    </source>
</evidence>
<evidence type="ECO:0000256" key="1">
    <source>
        <dbReference type="ARBA" id="ARBA00023015"/>
    </source>
</evidence>
<organism evidence="5 6">
    <name type="scientific">Chitinophaga jiangningensis</name>
    <dbReference type="NCBI Taxonomy" id="1419482"/>
    <lineage>
        <taxon>Bacteria</taxon>
        <taxon>Pseudomonadati</taxon>
        <taxon>Bacteroidota</taxon>
        <taxon>Chitinophagia</taxon>
        <taxon>Chitinophagales</taxon>
        <taxon>Chitinophagaceae</taxon>
        <taxon>Chitinophaga</taxon>
    </lineage>
</organism>
<dbReference type="OrthoDB" id="8231503at2"/>
<dbReference type="InterPro" id="IPR036390">
    <property type="entry name" value="WH_DNA-bd_sf"/>
</dbReference>
<dbReference type="STRING" id="1419482.SAMN05444266_10844"/>
<evidence type="ECO:0000259" key="4">
    <source>
        <dbReference type="PROSITE" id="PS51118"/>
    </source>
</evidence>
<keyword evidence="6" id="KW-1185">Reference proteome</keyword>
<sequence>MYTRKIEEDLDCGLILGMKVLGGKWKCCILDAIHKGFTRPSEITRSIREASPRVIEMQLAELLFFGVIEKNLESEQEYPKRTEYHLTPLGQTLLPILSQIDAWGLQHADIIKERLTEV</sequence>
<evidence type="ECO:0000256" key="3">
    <source>
        <dbReference type="ARBA" id="ARBA00023163"/>
    </source>
</evidence>
<reference evidence="5 6" key="1">
    <citation type="submission" date="2016-11" db="EMBL/GenBank/DDBJ databases">
        <authorList>
            <person name="Jaros S."/>
            <person name="Januszkiewicz K."/>
            <person name="Wedrychowicz H."/>
        </authorList>
    </citation>
    <scope>NUCLEOTIDE SEQUENCE [LARGE SCALE GENOMIC DNA]</scope>
    <source>
        <strain evidence="5 6">DSM 27406</strain>
    </source>
</reference>
<dbReference type="PANTHER" id="PTHR33204">
    <property type="entry name" value="TRANSCRIPTIONAL REGULATOR, MARR FAMILY"/>
    <property type="match status" value="1"/>
</dbReference>
<dbReference type="Proteomes" id="UP000184420">
    <property type="component" value="Unassembled WGS sequence"/>
</dbReference>
<gene>
    <name evidence="5" type="ORF">SAMN05444266_10844</name>
</gene>
<dbReference type="PROSITE" id="PS51118">
    <property type="entry name" value="HTH_HXLR"/>
    <property type="match status" value="1"/>
</dbReference>
<dbReference type="EMBL" id="FRBL01000008">
    <property type="protein sequence ID" value="SHM42600.1"/>
    <property type="molecule type" value="Genomic_DNA"/>
</dbReference>